<feature type="non-terminal residue" evidence="1">
    <location>
        <position position="1"/>
    </location>
</feature>
<evidence type="ECO:0000313" key="1">
    <source>
        <dbReference type="EMBL" id="RDX91725.1"/>
    </source>
</evidence>
<organism evidence="1 2">
    <name type="scientific">Mucuna pruriens</name>
    <name type="common">Velvet bean</name>
    <name type="synonym">Dolichos pruriens</name>
    <dbReference type="NCBI Taxonomy" id="157652"/>
    <lineage>
        <taxon>Eukaryota</taxon>
        <taxon>Viridiplantae</taxon>
        <taxon>Streptophyta</taxon>
        <taxon>Embryophyta</taxon>
        <taxon>Tracheophyta</taxon>
        <taxon>Spermatophyta</taxon>
        <taxon>Magnoliopsida</taxon>
        <taxon>eudicotyledons</taxon>
        <taxon>Gunneridae</taxon>
        <taxon>Pentapetalae</taxon>
        <taxon>rosids</taxon>
        <taxon>fabids</taxon>
        <taxon>Fabales</taxon>
        <taxon>Fabaceae</taxon>
        <taxon>Papilionoideae</taxon>
        <taxon>50 kb inversion clade</taxon>
        <taxon>NPAAA clade</taxon>
        <taxon>indigoferoid/millettioid clade</taxon>
        <taxon>Phaseoleae</taxon>
        <taxon>Mucuna</taxon>
    </lineage>
</organism>
<accession>A0A371GMF1</accession>
<reference evidence="1" key="1">
    <citation type="submission" date="2018-05" db="EMBL/GenBank/DDBJ databases">
        <title>Draft genome of Mucuna pruriens seed.</title>
        <authorList>
            <person name="Nnadi N.E."/>
            <person name="Vos R."/>
            <person name="Hasami M.H."/>
            <person name="Devisetty U.K."/>
            <person name="Aguiy J.C."/>
        </authorList>
    </citation>
    <scope>NUCLEOTIDE SEQUENCE [LARGE SCALE GENOMIC DNA]</scope>
    <source>
        <strain evidence="1">JCA_2017</strain>
    </source>
</reference>
<sequence length="170" mass="19502">MLSGVTHFLRKSQMRLEWPDACLSRSSSTTFIRSSPSIEVLIVQRMYLTSIAELNIHSRTQCPKTCLMSIELVVVQKTFLASIAELSIQRHANIHKVTNHPKDILSIYSETHRPKDITRIGIPGEVEHTCLMMAFFDACHIDMWYVLKNGNYIPTNKEGAEILRSLWNEE</sequence>
<comment type="caution">
    <text evidence="1">The sequence shown here is derived from an EMBL/GenBank/DDBJ whole genome shotgun (WGS) entry which is preliminary data.</text>
</comment>
<dbReference type="OrthoDB" id="1107391at2759"/>
<proteinExistence type="predicted"/>
<dbReference type="EMBL" id="QJKJ01005047">
    <property type="protein sequence ID" value="RDX91725.1"/>
    <property type="molecule type" value="Genomic_DNA"/>
</dbReference>
<keyword evidence="2" id="KW-1185">Reference proteome</keyword>
<protein>
    <submittedName>
        <fullName evidence="1">Uncharacterized protein</fullName>
    </submittedName>
</protein>
<name>A0A371GMF1_MUCPR</name>
<dbReference type="AlphaFoldDB" id="A0A371GMF1"/>
<dbReference type="Proteomes" id="UP000257109">
    <property type="component" value="Unassembled WGS sequence"/>
</dbReference>
<evidence type="ECO:0000313" key="2">
    <source>
        <dbReference type="Proteomes" id="UP000257109"/>
    </source>
</evidence>
<gene>
    <name evidence="1" type="ORF">CR513_26248</name>
</gene>